<dbReference type="Pfam" id="PF08448">
    <property type="entry name" value="PAS_4"/>
    <property type="match status" value="1"/>
</dbReference>
<dbReference type="InterPro" id="IPR011006">
    <property type="entry name" value="CheY-like_superfamily"/>
</dbReference>
<evidence type="ECO:0000259" key="6">
    <source>
        <dbReference type="PROSITE" id="PS50110"/>
    </source>
</evidence>
<dbReference type="InterPro" id="IPR004358">
    <property type="entry name" value="Sig_transdc_His_kin-like_C"/>
</dbReference>
<evidence type="ECO:0000259" key="7">
    <source>
        <dbReference type="PROSITE" id="PS50113"/>
    </source>
</evidence>
<proteinExistence type="predicted"/>
<feature type="domain" description="Histidine kinase" evidence="5">
    <location>
        <begin position="302"/>
        <end position="524"/>
    </location>
</feature>
<dbReference type="SUPFAM" id="SSF55874">
    <property type="entry name" value="ATPase domain of HSP90 chaperone/DNA topoisomerase II/histidine kinase"/>
    <property type="match status" value="1"/>
</dbReference>
<keyword evidence="3 4" id="KW-0597">Phosphoprotein</keyword>
<dbReference type="InterPro" id="IPR005467">
    <property type="entry name" value="His_kinase_dom"/>
</dbReference>
<dbReference type="SUPFAM" id="SSF47384">
    <property type="entry name" value="Homodimeric domain of signal transducing histidine kinase"/>
    <property type="match status" value="1"/>
</dbReference>
<evidence type="ECO:0000256" key="2">
    <source>
        <dbReference type="ARBA" id="ARBA00012438"/>
    </source>
</evidence>
<evidence type="ECO:0000259" key="5">
    <source>
        <dbReference type="PROSITE" id="PS50109"/>
    </source>
</evidence>
<dbReference type="SMART" id="SM00388">
    <property type="entry name" value="HisKA"/>
    <property type="match status" value="1"/>
</dbReference>
<dbReference type="InterPro" id="IPR001789">
    <property type="entry name" value="Sig_transdc_resp-reg_receiver"/>
</dbReference>
<keyword evidence="9" id="KW-1185">Reference proteome</keyword>
<dbReference type="SMART" id="SM00387">
    <property type="entry name" value="HATPase_c"/>
    <property type="match status" value="1"/>
</dbReference>
<dbReference type="SMART" id="SM00448">
    <property type="entry name" value="REC"/>
    <property type="match status" value="1"/>
</dbReference>
<dbReference type="InterPro" id="IPR035965">
    <property type="entry name" value="PAS-like_dom_sf"/>
</dbReference>
<sequence>MTNVCSSRAAAAPAPAPLERYLTLQTGLDLLDQGLSIFDRDLRLVAWNKAYVRLLDFPEEMVYLGAPFESFIGYNARRGEYGPGDPDALVAERVAAARTFATHEIERVRPDGRVLRIRGEPVPGHGFVTLYLDVTEQRRAERIIRDHAAELEARVAARTSALQRSEERMRLIMDSIPALVAYFDRRRVYEYLNRGYRDWFLVDTARPECASAKRFLGESVYAVVKPHVLRALAGETRSFEYELFTHEGQRRAVRTSLVPDHGPDGSVAGCFELTFDITEEKRSQALLARAHKLESLGHLTGGLAHDFNNILTVVIGNLAALADERPADPALPEYVEPALEAARRGADLVRGLLSFARRQPLQAAAVHVGALVETVARLVRRSLPETLRLDVDVGDAALWTWIDATLLEQALLNLVLNARDACGADGRISLRARAAHIDATVAAPLQLSAGDCVRIEVEDTGSGMDEYTLAHLFEPFFTTKAPGRGTGLGMAVVYGFIKQSGGAIDVRSAPGRGTTVTVWLPAAEPPAPDAGPDEAGTGVPRAADRGLALLVDDDAQVRRAIRRSLLELGYVVLEADSGAEALKLLANTPGITLLLSDVVLGGEIDGSAVAQAARTQGKAGAVVLMSGNAPGDLPRLAGIPLLTKPFTSEQLGRAIEEGTPS</sequence>
<dbReference type="InterPro" id="IPR013656">
    <property type="entry name" value="PAS_4"/>
</dbReference>
<dbReference type="PANTHER" id="PTHR43065">
    <property type="entry name" value="SENSOR HISTIDINE KINASE"/>
    <property type="match status" value="1"/>
</dbReference>
<evidence type="ECO:0000256" key="3">
    <source>
        <dbReference type="ARBA" id="ARBA00022553"/>
    </source>
</evidence>
<dbReference type="PANTHER" id="PTHR43065:SF42">
    <property type="entry name" value="TWO-COMPONENT SENSOR PPRA"/>
    <property type="match status" value="1"/>
</dbReference>
<feature type="modified residue" description="4-aspartylphosphate" evidence="4">
    <location>
        <position position="597"/>
    </location>
</feature>
<accession>A0ABU8VKS4</accession>
<evidence type="ECO:0000256" key="4">
    <source>
        <dbReference type="PROSITE-ProRule" id="PRU00169"/>
    </source>
</evidence>
<dbReference type="InterPro" id="IPR000014">
    <property type="entry name" value="PAS"/>
</dbReference>
<dbReference type="PRINTS" id="PR00344">
    <property type="entry name" value="BCTRLSENSOR"/>
</dbReference>
<name>A0ABU8VKS4_9BURK</name>
<organism evidence="8 9">
    <name type="scientific">Variovorax ureilyticus</name>
    <dbReference type="NCBI Taxonomy" id="1836198"/>
    <lineage>
        <taxon>Bacteria</taxon>
        <taxon>Pseudomonadati</taxon>
        <taxon>Pseudomonadota</taxon>
        <taxon>Betaproteobacteria</taxon>
        <taxon>Burkholderiales</taxon>
        <taxon>Comamonadaceae</taxon>
        <taxon>Variovorax</taxon>
    </lineage>
</organism>
<reference evidence="8 9" key="1">
    <citation type="submission" date="2024-03" db="EMBL/GenBank/DDBJ databases">
        <title>Novel species of the genus Variovorax.</title>
        <authorList>
            <person name="Liu Q."/>
            <person name="Xin Y.-H."/>
        </authorList>
    </citation>
    <scope>NUCLEOTIDE SEQUENCE [LARGE SCALE GENOMIC DNA]</scope>
    <source>
        <strain evidence="8 9">KACC 18899</strain>
    </source>
</reference>
<dbReference type="CDD" id="cd00130">
    <property type="entry name" value="PAS"/>
    <property type="match status" value="1"/>
</dbReference>
<dbReference type="Gene3D" id="3.30.565.10">
    <property type="entry name" value="Histidine kinase-like ATPase, C-terminal domain"/>
    <property type="match status" value="1"/>
</dbReference>
<dbReference type="Pfam" id="PF00072">
    <property type="entry name" value="Response_reg"/>
    <property type="match status" value="1"/>
</dbReference>
<dbReference type="PROSITE" id="PS50110">
    <property type="entry name" value="RESPONSE_REGULATORY"/>
    <property type="match status" value="1"/>
</dbReference>
<dbReference type="Gene3D" id="3.30.450.20">
    <property type="entry name" value="PAS domain"/>
    <property type="match status" value="2"/>
</dbReference>
<evidence type="ECO:0000313" key="8">
    <source>
        <dbReference type="EMBL" id="MEJ8814198.1"/>
    </source>
</evidence>
<dbReference type="Pfam" id="PF12860">
    <property type="entry name" value="PAS_7"/>
    <property type="match status" value="1"/>
</dbReference>
<protein>
    <recommendedName>
        <fullName evidence="2">histidine kinase</fullName>
        <ecNumber evidence="2">2.7.13.3</ecNumber>
    </recommendedName>
</protein>
<dbReference type="EC" id="2.7.13.3" evidence="2"/>
<comment type="catalytic activity">
    <reaction evidence="1">
        <text>ATP + protein L-histidine = ADP + protein N-phospho-L-histidine.</text>
        <dbReference type="EC" id="2.7.13.3"/>
    </reaction>
</comment>
<dbReference type="InterPro" id="IPR036097">
    <property type="entry name" value="HisK_dim/P_sf"/>
</dbReference>
<dbReference type="Gene3D" id="3.40.50.2300">
    <property type="match status" value="1"/>
</dbReference>
<dbReference type="InterPro" id="IPR036890">
    <property type="entry name" value="HATPase_C_sf"/>
</dbReference>
<evidence type="ECO:0000256" key="1">
    <source>
        <dbReference type="ARBA" id="ARBA00000085"/>
    </source>
</evidence>
<feature type="domain" description="Response regulatory" evidence="6">
    <location>
        <begin position="547"/>
        <end position="659"/>
    </location>
</feature>
<dbReference type="SUPFAM" id="SSF52172">
    <property type="entry name" value="CheY-like"/>
    <property type="match status" value="1"/>
</dbReference>
<dbReference type="InterPro" id="IPR000700">
    <property type="entry name" value="PAS-assoc_C"/>
</dbReference>
<dbReference type="Pfam" id="PF02518">
    <property type="entry name" value="HATPase_c"/>
    <property type="match status" value="1"/>
</dbReference>
<dbReference type="EMBL" id="JBBKZU010000011">
    <property type="protein sequence ID" value="MEJ8814198.1"/>
    <property type="molecule type" value="Genomic_DNA"/>
</dbReference>
<dbReference type="Gene3D" id="1.10.287.130">
    <property type="match status" value="1"/>
</dbReference>
<dbReference type="SUPFAM" id="SSF55785">
    <property type="entry name" value="PYP-like sensor domain (PAS domain)"/>
    <property type="match status" value="2"/>
</dbReference>
<dbReference type="Proteomes" id="UP001365846">
    <property type="component" value="Unassembled WGS sequence"/>
</dbReference>
<gene>
    <name evidence="8" type="ORF">WKW77_24140</name>
</gene>
<dbReference type="Pfam" id="PF00512">
    <property type="entry name" value="HisKA"/>
    <property type="match status" value="1"/>
</dbReference>
<dbReference type="RefSeq" id="WP_340359421.1">
    <property type="nucleotide sequence ID" value="NZ_JBBKZU010000011.1"/>
</dbReference>
<dbReference type="PROSITE" id="PS50113">
    <property type="entry name" value="PAC"/>
    <property type="match status" value="1"/>
</dbReference>
<evidence type="ECO:0000313" key="9">
    <source>
        <dbReference type="Proteomes" id="UP001365846"/>
    </source>
</evidence>
<dbReference type="CDD" id="cd00082">
    <property type="entry name" value="HisKA"/>
    <property type="match status" value="1"/>
</dbReference>
<feature type="domain" description="PAC" evidence="7">
    <location>
        <begin position="237"/>
        <end position="289"/>
    </location>
</feature>
<comment type="caution">
    <text evidence="8">The sequence shown here is derived from an EMBL/GenBank/DDBJ whole genome shotgun (WGS) entry which is preliminary data.</text>
</comment>
<dbReference type="InterPro" id="IPR003661">
    <property type="entry name" value="HisK_dim/P_dom"/>
</dbReference>
<dbReference type="PROSITE" id="PS50109">
    <property type="entry name" value="HIS_KIN"/>
    <property type="match status" value="1"/>
</dbReference>
<dbReference type="InterPro" id="IPR003594">
    <property type="entry name" value="HATPase_dom"/>
</dbReference>